<proteinExistence type="predicted"/>
<sequence length="606" mass="67708">TVKCTSSDNQYRNEHEIKWIRGETTVEFCGVAVFRENILHRHCHDNEKKFKDKNAGFAAKGKSVPLSRGQALLQKANHAQESSPLSNSQRLVQNAVSLGIKTQTVAKFFNLSLKHLAKVKADNKCHDDNDPTAGISYIKWDNEKENLPAFYIKIEDNESHYKPIFKEFENFPKLSYSGTDSPFETGVTLTKKNDNQQAKKKTTGADTDNVDNVSLNTPDKDSMGHLKARITEHATNSGSTIRNWLVPDDDDFSLISLNNTPVNKPPTEQNKEYEDNTQQMEDNSKVAKWIQQQTFEPSLNSELALHGFEDATRASETCTVALSQKSGASQGLKHEDIVEEDKDSVLHKWCSEREESYPDDVKVRGINASKNCDSYQNSDNSNQPVSSTNQGGDGVNIQPQTFSTICLNDIAESSQAVDNMSLKQAKPVNISPMTPTMHYGHPGLAMTVGGAGLHPYVHGQFTAAQIGFQPQLYTQYMPNNFNQNYGYQGHAGFPNVQSSHSPYSPLQMQTFPPHSLGSHVAYNAVQTGKTKITLRKMPTQKSATNERSDLSHYWNVKKTGDCKLVFCANAKRKAEEETPSKNTNVQDTGYKREDKPQAKRQKCLVY</sequence>
<feature type="region of interest" description="Disordered" evidence="1">
    <location>
        <begin position="370"/>
        <end position="394"/>
    </location>
</feature>
<feature type="region of interest" description="Disordered" evidence="1">
    <location>
        <begin position="572"/>
        <end position="606"/>
    </location>
</feature>
<reference evidence="2" key="1">
    <citation type="submission" date="2022-11" db="EMBL/GenBank/DDBJ databases">
        <title>Centuries of genome instability and evolution in soft-shell clam transmissible cancer (bioRxiv).</title>
        <authorList>
            <person name="Hart S.F.M."/>
            <person name="Yonemitsu M.A."/>
            <person name="Giersch R.M."/>
            <person name="Beal B.F."/>
            <person name="Arriagada G."/>
            <person name="Davis B.W."/>
            <person name="Ostrander E.A."/>
            <person name="Goff S.P."/>
            <person name="Metzger M.J."/>
        </authorList>
    </citation>
    <scope>NUCLEOTIDE SEQUENCE</scope>
    <source>
        <strain evidence="2">MELC-2E11</strain>
        <tissue evidence="2">Siphon/mantle</tissue>
    </source>
</reference>
<name>A0ABY7FNU4_MYAAR</name>
<evidence type="ECO:0000313" key="2">
    <source>
        <dbReference type="EMBL" id="WAR22809.1"/>
    </source>
</evidence>
<keyword evidence="3" id="KW-1185">Reference proteome</keyword>
<organism evidence="2 3">
    <name type="scientific">Mya arenaria</name>
    <name type="common">Soft-shell clam</name>
    <dbReference type="NCBI Taxonomy" id="6604"/>
    <lineage>
        <taxon>Eukaryota</taxon>
        <taxon>Metazoa</taxon>
        <taxon>Spiralia</taxon>
        <taxon>Lophotrochozoa</taxon>
        <taxon>Mollusca</taxon>
        <taxon>Bivalvia</taxon>
        <taxon>Autobranchia</taxon>
        <taxon>Heteroconchia</taxon>
        <taxon>Euheterodonta</taxon>
        <taxon>Imparidentia</taxon>
        <taxon>Neoheterodontei</taxon>
        <taxon>Myida</taxon>
        <taxon>Myoidea</taxon>
        <taxon>Myidae</taxon>
        <taxon>Mya</taxon>
    </lineage>
</organism>
<dbReference type="Proteomes" id="UP001164746">
    <property type="component" value="Chromosome 13"/>
</dbReference>
<accession>A0ABY7FNU4</accession>
<feature type="compositionally biased region" description="Polar residues" evidence="1">
    <location>
        <begin position="204"/>
        <end position="217"/>
    </location>
</feature>
<feature type="compositionally biased region" description="Polar residues" evidence="1">
    <location>
        <begin position="370"/>
        <end position="390"/>
    </location>
</feature>
<protein>
    <submittedName>
        <fullName evidence="2">Uncharacterized protein</fullName>
    </submittedName>
</protein>
<dbReference type="EMBL" id="CP111024">
    <property type="protein sequence ID" value="WAR22809.1"/>
    <property type="molecule type" value="Genomic_DNA"/>
</dbReference>
<evidence type="ECO:0000256" key="1">
    <source>
        <dbReference type="SAM" id="MobiDB-lite"/>
    </source>
</evidence>
<feature type="region of interest" description="Disordered" evidence="1">
    <location>
        <begin position="191"/>
        <end position="223"/>
    </location>
</feature>
<gene>
    <name evidence="2" type="ORF">MAR_036478</name>
</gene>
<evidence type="ECO:0000313" key="3">
    <source>
        <dbReference type="Proteomes" id="UP001164746"/>
    </source>
</evidence>
<feature type="non-terminal residue" evidence="2">
    <location>
        <position position="606"/>
    </location>
</feature>